<dbReference type="Gene3D" id="3.40.50.150">
    <property type="entry name" value="Vaccinia Virus protein VP39"/>
    <property type="match status" value="1"/>
</dbReference>
<dbReference type="Pfam" id="PF05175">
    <property type="entry name" value="MTS"/>
    <property type="match status" value="1"/>
</dbReference>
<feature type="domain" description="Methyltransferase small" evidence="5">
    <location>
        <begin position="36"/>
        <end position="132"/>
    </location>
</feature>
<keyword evidence="3" id="KW-0808">Transferase</keyword>
<dbReference type="PANTHER" id="PTHR45875:SF1">
    <property type="entry name" value="METHYLTRANSFERASE N6AMT1"/>
    <property type="match status" value="1"/>
</dbReference>
<evidence type="ECO:0000256" key="2">
    <source>
        <dbReference type="ARBA" id="ARBA00022603"/>
    </source>
</evidence>
<keyword evidence="2" id="KW-0489">Methyltransferase</keyword>
<gene>
    <name evidence="6" type="ORF">ODALV1_LOCUS16248</name>
</gene>
<evidence type="ECO:0000256" key="3">
    <source>
        <dbReference type="ARBA" id="ARBA00022679"/>
    </source>
</evidence>
<comment type="similarity">
    <text evidence="1">Belongs to the eukaryotic/archaeal PrmC-related family.</text>
</comment>
<evidence type="ECO:0000256" key="4">
    <source>
        <dbReference type="ARBA" id="ARBA00022691"/>
    </source>
</evidence>
<dbReference type="PANTHER" id="PTHR45875">
    <property type="entry name" value="METHYLTRANSFERASE N6AMT1"/>
    <property type="match status" value="1"/>
</dbReference>
<evidence type="ECO:0000313" key="7">
    <source>
        <dbReference type="Proteomes" id="UP001642540"/>
    </source>
</evidence>
<keyword evidence="4" id="KW-0949">S-adenosyl-L-methionine</keyword>
<dbReference type="InterPro" id="IPR007848">
    <property type="entry name" value="Small_mtfrase_dom"/>
</dbReference>
<comment type="caution">
    <text evidence="6">The sequence shown here is derived from an EMBL/GenBank/DDBJ whole genome shotgun (WGS) entry which is preliminary data.</text>
</comment>
<evidence type="ECO:0000313" key="6">
    <source>
        <dbReference type="EMBL" id="CAL8113950.1"/>
    </source>
</evidence>
<dbReference type="CDD" id="cd02440">
    <property type="entry name" value="AdoMet_MTases"/>
    <property type="match status" value="1"/>
</dbReference>
<name>A0ABP1QXC8_9HEXA</name>
<proteinExistence type="inferred from homology"/>
<dbReference type="Proteomes" id="UP001642540">
    <property type="component" value="Unassembled WGS sequence"/>
</dbReference>
<dbReference type="InterPro" id="IPR002052">
    <property type="entry name" value="DNA_methylase_N6_adenine_CS"/>
</dbReference>
<sequence length="231" mass="25277">METPIIPSDTGLNELVYEPAEDSFLLLDALEQDLVKSFQGNLSEDVVNVLEVGCGSGIISTAIAKSEKLLNGRLPCVFALDVNPNACLLTEKTGEANQVATSSLHAVLFDGRHCSRNPFRVQFDIIICNPPYVPILPGENTEDENSGLLQQSWDGGPDGNRFICPFLSNVHHLLNDDGLLYMLLSTWNDPEMLVKDVALPNGLNGVEVIKRTAGRERLSVWKFQKIGLSSV</sequence>
<dbReference type="EMBL" id="CAXLJM020000049">
    <property type="protein sequence ID" value="CAL8113950.1"/>
    <property type="molecule type" value="Genomic_DNA"/>
</dbReference>
<organism evidence="6 7">
    <name type="scientific">Orchesella dallaii</name>
    <dbReference type="NCBI Taxonomy" id="48710"/>
    <lineage>
        <taxon>Eukaryota</taxon>
        <taxon>Metazoa</taxon>
        <taxon>Ecdysozoa</taxon>
        <taxon>Arthropoda</taxon>
        <taxon>Hexapoda</taxon>
        <taxon>Collembola</taxon>
        <taxon>Entomobryomorpha</taxon>
        <taxon>Entomobryoidea</taxon>
        <taxon>Orchesellidae</taxon>
        <taxon>Orchesellinae</taxon>
        <taxon>Orchesella</taxon>
    </lineage>
</organism>
<dbReference type="SUPFAM" id="SSF53335">
    <property type="entry name" value="S-adenosyl-L-methionine-dependent methyltransferases"/>
    <property type="match status" value="1"/>
</dbReference>
<dbReference type="InterPro" id="IPR052190">
    <property type="entry name" value="Euk-Arch_PrmC-MTase"/>
</dbReference>
<evidence type="ECO:0000256" key="1">
    <source>
        <dbReference type="ARBA" id="ARBA00006149"/>
    </source>
</evidence>
<dbReference type="InterPro" id="IPR029063">
    <property type="entry name" value="SAM-dependent_MTases_sf"/>
</dbReference>
<keyword evidence="7" id="KW-1185">Reference proteome</keyword>
<accession>A0ABP1QXC8</accession>
<evidence type="ECO:0000259" key="5">
    <source>
        <dbReference type="Pfam" id="PF05175"/>
    </source>
</evidence>
<dbReference type="PROSITE" id="PS00092">
    <property type="entry name" value="N6_MTASE"/>
    <property type="match status" value="1"/>
</dbReference>
<protein>
    <recommendedName>
        <fullName evidence="5">Methyltransferase small domain-containing protein</fullName>
    </recommendedName>
</protein>
<reference evidence="6 7" key="1">
    <citation type="submission" date="2024-08" db="EMBL/GenBank/DDBJ databases">
        <authorList>
            <person name="Cucini C."/>
            <person name="Frati F."/>
        </authorList>
    </citation>
    <scope>NUCLEOTIDE SEQUENCE [LARGE SCALE GENOMIC DNA]</scope>
</reference>